<gene>
    <name evidence="3" type="ORF">EJ73_01728</name>
</gene>
<dbReference type="PROSITE" id="PS51257">
    <property type="entry name" value="PROKAR_LIPOPROTEIN"/>
    <property type="match status" value="1"/>
</dbReference>
<dbReference type="CDD" id="cd14948">
    <property type="entry name" value="BACON"/>
    <property type="match status" value="1"/>
</dbReference>
<dbReference type="AlphaFoldDB" id="A0A318I1F7"/>
<dbReference type="Pfam" id="PF13004">
    <property type="entry name" value="BACON"/>
    <property type="match status" value="2"/>
</dbReference>
<keyword evidence="4" id="KW-1185">Reference proteome</keyword>
<proteinExistence type="predicted"/>
<feature type="signal peptide" evidence="1">
    <location>
        <begin position="1"/>
        <end position="23"/>
    </location>
</feature>
<accession>A0A318I1F7</accession>
<evidence type="ECO:0000259" key="2">
    <source>
        <dbReference type="Pfam" id="PF13004"/>
    </source>
</evidence>
<name>A0A318I1F7_9BACT</name>
<dbReference type="EMBL" id="QJJX01000019">
    <property type="protein sequence ID" value="PXX21447.1"/>
    <property type="molecule type" value="Genomic_DNA"/>
</dbReference>
<sequence length="534" mass="60067">MRKVKIFKLFMLLPLSLILGLMASCVKSDDIEQPQLSVSDKDLKFANQIGETIVTVNTNCKEWIATTPKSWMHLTKNGNEIAVKVDANTTGAERNGYILVDGGLAVEKISVTQSAADISLEVANGVVVLPQVGGTTTVDVNVEGTLYELAQNETPSWLQIVKKKHALKFISKPNYDSNERSIKLTLSYAGKSSEVVVKQPGVSTFILACNPGTPFSLHKMMDFEYRRGSILKEYGGPDVGNGLYEESYIFKTSSPLFKEVFYVHDTQYFTPTRIFTRSLVKEGVDAVRSQAFQDFVKANGYERDSKDTNHYVNQNELITMDVDVMERNNSVVLFFYQMHVQDRDYATFNSLDLGPLELLNKTDKKITAVEDYETAKNSEEVTRQVSRNREIEAVVYKTTDPLVVSRTYFFYTRGGDSPAPADKIGSVEQYSLSISQPNLGLWQHGREWFITREFDKLLTSNNFEFVGYNGKHHVYARRSDYLTLAISGGKFSDVNNGQPVMQLSVLYKPTVFAGSKQATMEKVEQMLKKHNTGK</sequence>
<dbReference type="STRING" id="1122991.GCA_000613445_01931"/>
<evidence type="ECO:0000313" key="3">
    <source>
        <dbReference type="EMBL" id="PXX21447.1"/>
    </source>
</evidence>
<organism evidence="3 4">
    <name type="scientific">Hoylesella shahii DSM 15611 = JCM 12083</name>
    <dbReference type="NCBI Taxonomy" id="1122991"/>
    <lineage>
        <taxon>Bacteria</taxon>
        <taxon>Pseudomonadati</taxon>
        <taxon>Bacteroidota</taxon>
        <taxon>Bacteroidia</taxon>
        <taxon>Bacteroidales</taxon>
        <taxon>Prevotellaceae</taxon>
        <taxon>Hoylesella</taxon>
    </lineage>
</organism>
<feature type="chain" id="PRO_5016437762" evidence="1">
    <location>
        <begin position="24"/>
        <end position="534"/>
    </location>
</feature>
<dbReference type="InterPro" id="IPR024361">
    <property type="entry name" value="BACON"/>
</dbReference>
<keyword evidence="1" id="KW-0732">Signal</keyword>
<dbReference type="RefSeq" id="WP_025815967.1">
    <property type="nucleotide sequence ID" value="NZ_BAIZ01000015.1"/>
</dbReference>
<feature type="domain" description="BACON" evidence="2">
    <location>
        <begin position="152"/>
        <end position="199"/>
    </location>
</feature>
<dbReference type="Gene3D" id="2.60.40.10">
    <property type="entry name" value="Immunoglobulins"/>
    <property type="match status" value="1"/>
</dbReference>
<evidence type="ECO:0000256" key="1">
    <source>
        <dbReference type="SAM" id="SignalP"/>
    </source>
</evidence>
<dbReference type="InterPro" id="IPR013783">
    <property type="entry name" value="Ig-like_fold"/>
</dbReference>
<dbReference type="OrthoDB" id="1057389at2"/>
<evidence type="ECO:0000313" key="4">
    <source>
        <dbReference type="Proteomes" id="UP000248314"/>
    </source>
</evidence>
<reference evidence="3 4" key="1">
    <citation type="submission" date="2018-05" db="EMBL/GenBank/DDBJ databases">
        <title>Genomic Encyclopedia of Type Strains, Phase I: the one thousand microbial genomes (KMG-I) project.</title>
        <authorList>
            <person name="Kyrpides N."/>
        </authorList>
    </citation>
    <scope>NUCLEOTIDE SEQUENCE [LARGE SCALE GENOMIC DNA]</scope>
    <source>
        <strain evidence="3 4">DSM 15611</strain>
    </source>
</reference>
<protein>
    <submittedName>
        <fullName evidence="3">All-beta uncharacterized protein</fullName>
    </submittedName>
</protein>
<comment type="caution">
    <text evidence="3">The sequence shown here is derived from an EMBL/GenBank/DDBJ whole genome shotgun (WGS) entry which is preliminary data.</text>
</comment>
<feature type="domain" description="BACON" evidence="2">
    <location>
        <begin position="62"/>
        <end position="113"/>
    </location>
</feature>
<dbReference type="Proteomes" id="UP000248314">
    <property type="component" value="Unassembled WGS sequence"/>
</dbReference>